<keyword evidence="3" id="KW-1185">Reference proteome</keyword>
<name>A0A4R1HJV1_PSEEN</name>
<feature type="region of interest" description="Disordered" evidence="1">
    <location>
        <begin position="405"/>
        <end position="445"/>
    </location>
</feature>
<accession>A0A4R1HJV1</accession>
<protein>
    <submittedName>
        <fullName evidence="2">Uncharacterized protein</fullName>
    </submittedName>
</protein>
<gene>
    <name evidence="2" type="ORF">EV378_6625</name>
</gene>
<evidence type="ECO:0000313" key="3">
    <source>
        <dbReference type="Proteomes" id="UP000295560"/>
    </source>
</evidence>
<dbReference type="Proteomes" id="UP000295560">
    <property type="component" value="Unassembled WGS sequence"/>
</dbReference>
<comment type="caution">
    <text evidence="2">The sequence shown here is derived from an EMBL/GenBank/DDBJ whole genome shotgun (WGS) entry which is preliminary data.</text>
</comment>
<feature type="compositionally biased region" description="Basic and acidic residues" evidence="1">
    <location>
        <begin position="411"/>
        <end position="420"/>
    </location>
</feature>
<proteinExistence type="predicted"/>
<evidence type="ECO:0000313" key="2">
    <source>
        <dbReference type="EMBL" id="TCK22617.1"/>
    </source>
</evidence>
<reference evidence="2 3" key="1">
    <citation type="submission" date="2019-03" db="EMBL/GenBank/DDBJ databases">
        <title>Sequencing the genomes of 1000 actinobacteria strains.</title>
        <authorList>
            <person name="Klenk H.-P."/>
        </authorList>
    </citation>
    <scope>NUCLEOTIDE SEQUENCE [LARGE SCALE GENOMIC DNA]</scope>
    <source>
        <strain evidence="2 3">DSM 44969</strain>
    </source>
</reference>
<organism evidence="2 3">
    <name type="scientific">Pseudonocardia endophytica</name>
    <dbReference type="NCBI Taxonomy" id="401976"/>
    <lineage>
        <taxon>Bacteria</taxon>
        <taxon>Bacillati</taxon>
        <taxon>Actinomycetota</taxon>
        <taxon>Actinomycetes</taxon>
        <taxon>Pseudonocardiales</taxon>
        <taxon>Pseudonocardiaceae</taxon>
        <taxon>Pseudonocardia</taxon>
    </lineage>
</organism>
<dbReference type="EMBL" id="SMFZ01000002">
    <property type="protein sequence ID" value="TCK22617.1"/>
    <property type="molecule type" value="Genomic_DNA"/>
</dbReference>
<feature type="region of interest" description="Disordered" evidence="1">
    <location>
        <begin position="224"/>
        <end position="272"/>
    </location>
</feature>
<dbReference type="AlphaFoldDB" id="A0A4R1HJV1"/>
<evidence type="ECO:0000256" key="1">
    <source>
        <dbReference type="SAM" id="MobiDB-lite"/>
    </source>
</evidence>
<sequence length="445" mass="46348">MRAGWWSGVRALVRSPRGGPGWSGVCAAIPGVRGGPEFARVRECALFELVRVLVGRVPCHCLRSGIERIRSSSPVVQSGRVMPRGGPGCALVRSARWSGVGLRSGVCAAIRSLRASGSVRCPNWCAFWPVACRVTACARASGASGRPARSSSPAVDAARWSGVRTVIRSARASSAGARVRARAFSGSVRVPPDAWPCHHRRPGRLARTPRLACRTWAGSVTRPAHGAAPRVDLPSLGAGCHTRPSASQLAGRPSVSRPVQRRATRSGVPRPVPAPRLVLACRAQCRCAAPVPQCRARAGIPACRTPGRRAAPVAAGATRQRGVRGVGGMRTDRQAAARAGARRVGPGASPHSPVIVGSVAGSANRGAFRYRTDDHRDGDTVMAGPAARIGGLRCLRGAALLCSHGRTTGRTSREHGRTSEPMRGGEQSKASPESPDGSRAVGSPA</sequence>